<proteinExistence type="predicted"/>
<name>M5EVK0_9HYPH</name>
<reference evidence="2 3" key="1">
    <citation type="submission" date="2013-02" db="EMBL/GenBank/DDBJ databases">
        <authorList>
            <person name="Genoscope - CEA"/>
        </authorList>
    </citation>
    <scope>NUCLEOTIDE SEQUENCE [LARGE SCALE GENOMIC DNA]</scope>
    <source>
        <strain evidence="2 3">STM 2683</strain>
    </source>
</reference>
<dbReference type="SUPFAM" id="SSF54427">
    <property type="entry name" value="NTF2-like"/>
    <property type="match status" value="1"/>
</dbReference>
<organism evidence="2 3">
    <name type="scientific">Mesorhizobium metallidurans STM 2683</name>
    <dbReference type="NCBI Taxonomy" id="1297569"/>
    <lineage>
        <taxon>Bacteria</taxon>
        <taxon>Pseudomonadati</taxon>
        <taxon>Pseudomonadota</taxon>
        <taxon>Alphaproteobacteria</taxon>
        <taxon>Hyphomicrobiales</taxon>
        <taxon>Phyllobacteriaceae</taxon>
        <taxon>Mesorhizobium</taxon>
    </lineage>
</organism>
<dbReference type="RefSeq" id="WP_008877886.1">
    <property type="nucleotide sequence ID" value="NZ_CAUM01000151.1"/>
</dbReference>
<evidence type="ECO:0000313" key="3">
    <source>
        <dbReference type="Proteomes" id="UP000012062"/>
    </source>
</evidence>
<dbReference type="EMBL" id="CAUM01000151">
    <property type="protein sequence ID" value="CCV09024.1"/>
    <property type="molecule type" value="Genomic_DNA"/>
</dbReference>
<comment type="caution">
    <text evidence="2">The sequence shown here is derived from an EMBL/GenBank/DDBJ whole genome shotgun (WGS) entry which is preliminary data.</text>
</comment>
<dbReference type="Gene3D" id="3.10.450.50">
    <property type="match status" value="1"/>
</dbReference>
<feature type="domain" description="SnoaL-like" evidence="1">
    <location>
        <begin position="8"/>
        <end position="95"/>
    </location>
</feature>
<evidence type="ECO:0000259" key="1">
    <source>
        <dbReference type="Pfam" id="PF12680"/>
    </source>
</evidence>
<sequence>MTAPPDPIRRFVEATNEGDTAAFLDTFTADALLSDWGRTFNGRAEIARWNQSDNIGVQSHLSIVRVAAVDDTYQVRIAVKGNGFNGEGDMTFTLDGELISSLVIT</sequence>
<accession>M5EVK0</accession>
<gene>
    <name evidence="2" type="ORF">MESS2_800022</name>
</gene>
<dbReference type="STRING" id="1297569.MESS2_800022"/>
<dbReference type="Proteomes" id="UP000012062">
    <property type="component" value="Unassembled WGS sequence"/>
</dbReference>
<dbReference type="OrthoDB" id="8080938at2"/>
<dbReference type="AlphaFoldDB" id="M5EVK0"/>
<dbReference type="InterPro" id="IPR032710">
    <property type="entry name" value="NTF2-like_dom_sf"/>
</dbReference>
<dbReference type="InterPro" id="IPR037401">
    <property type="entry name" value="SnoaL-like"/>
</dbReference>
<keyword evidence="3" id="KW-1185">Reference proteome</keyword>
<evidence type="ECO:0000313" key="2">
    <source>
        <dbReference type="EMBL" id="CCV09024.1"/>
    </source>
</evidence>
<dbReference type="Pfam" id="PF12680">
    <property type="entry name" value="SnoaL_2"/>
    <property type="match status" value="1"/>
</dbReference>
<protein>
    <recommendedName>
        <fullName evidence="1">SnoaL-like domain-containing protein</fullName>
    </recommendedName>
</protein>
<dbReference type="eggNOG" id="ENOG5032YZA">
    <property type="taxonomic scope" value="Bacteria"/>
</dbReference>